<organism evidence="1 2">
    <name type="scientific">Favolaschia claudopus</name>
    <dbReference type="NCBI Taxonomy" id="2862362"/>
    <lineage>
        <taxon>Eukaryota</taxon>
        <taxon>Fungi</taxon>
        <taxon>Dikarya</taxon>
        <taxon>Basidiomycota</taxon>
        <taxon>Agaricomycotina</taxon>
        <taxon>Agaricomycetes</taxon>
        <taxon>Agaricomycetidae</taxon>
        <taxon>Agaricales</taxon>
        <taxon>Marasmiineae</taxon>
        <taxon>Mycenaceae</taxon>
        <taxon>Favolaschia</taxon>
    </lineage>
</organism>
<comment type="caution">
    <text evidence="1">The sequence shown here is derived from an EMBL/GenBank/DDBJ whole genome shotgun (WGS) entry which is preliminary data.</text>
</comment>
<evidence type="ECO:0000313" key="2">
    <source>
        <dbReference type="Proteomes" id="UP001362999"/>
    </source>
</evidence>
<dbReference type="AlphaFoldDB" id="A0AAW0ARJ3"/>
<accession>A0AAW0ARJ3</accession>
<dbReference type="Proteomes" id="UP001362999">
    <property type="component" value="Unassembled WGS sequence"/>
</dbReference>
<evidence type="ECO:0000313" key="1">
    <source>
        <dbReference type="EMBL" id="KAK7015216.1"/>
    </source>
</evidence>
<reference evidence="1 2" key="1">
    <citation type="journal article" date="2024" name="J Genomics">
        <title>Draft genome sequencing and assembly of Favolaschia claudopus CIRM-BRFM 2984 isolated from oak limbs.</title>
        <authorList>
            <person name="Navarro D."/>
            <person name="Drula E."/>
            <person name="Chaduli D."/>
            <person name="Cazenave R."/>
            <person name="Ahrendt S."/>
            <person name="Wang J."/>
            <person name="Lipzen A."/>
            <person name="Daum C."/>
            <person name="Barry K."/>
            <person name="Grigoriev I.V."/>
            <person name="Favel A."/>
            <person name="Rosso M.N."/>
            <person name="Martin F."/>
        </authorList>
    </citation>
    <scope>NUCLEOTIDE SEQUENCE [LARGE SCALE GENOMIC DNA]</scope>
    <source>
        <strain evidence="1 2">CIRM-BRFM 2984</strain>
    </source>
</reference>
<keyword evidence="2" id="KW-1185">Reference proteome</keyword>
<sequence length="215" mass="23957">MHRGMSATVIVGFRSVHVAVHLMDIKRDDNFQFKHEDPSAIGSRFPIKFPHRRLFISPSASTGSECVLPRLQIRGVGRTEALRMRRGLHVVELISSAGLMLERWSIPRFKIRARCVASTPERTSDLGEGGYGTGGVVAKALRDVEKFGLVDKTRASALWRIFTFSFGDRRVTVYALKSEICLGFNGNLDTMFLPEDAVSRCSGIREDEGTREGVD</sequence>
<name>A0AAW0ARJ3_9AGAR</name>
<protein>
    <submittedName>
        <fullName evidence="1">Uncharacterized protein</fullName>
    </submittedName>
</protein>
<proteinExistence type="predicted"/>
<gene>
    <name evidence="1" type="ORF">R3P38DRAFT_3361867</name>
</gene>
<dbReference type="EMBL" id="JAWWNJ010000054">
    <property type="protein sequence ID" value="KAK7015216.1"/>
    <property type="molecule type" value="Genomic_DNA"/>
</dbReference>